<accession>A0A0B7G0V3</accession>
<evidence type="ECO:0000313" key="2">
    <source>
        <dbReference type="Proteomes" id="UP000059188"/>
    </source>
</evidence>
<reference evidence="1 2" key="1">
    <citation type="submission" date="2014-11" db="EMBL/GenBank/DDBJ databases">
        <authorList>
            <person name="Wibberg Daniel"/>
        </authorList>
    </citation>
    <scope>NUCLEOTIDE SEQUENCE [LARGE SCALE GENOMIC DNA]</scope>
    <source>
        <strain evidence="1">Rhizoctonia solani AG1-IB 7/3/14</strain>
    </source>
</reference>
<protein>
    <submittedName>
        <fullName evidence="1">Uncharacterized protein</fullName>
    </submittedName>
</protein>
<sequence length="276" mass="30244">MHFPAIATGFRLLAKCFTKSPIPSSVGRTRTVPSTGSIVDVIVKSVEDVAKAVEAVEEDASKPVETVSKSVGKQGVNAIKNDATPFEEAGVAKRIESMRSSRVTSFEVSQSRTDSSEVQVECAPNGGVLQARIKKDLELIVAKNPILRPITQKIECGEADELMNKVLKMFEEIEETEKFRLQLQVPAFDEDLGDEPQAGVDAVPLGAWIDMIREGEIALDIARCEMTVEDVDDLLTRLYIQTNRLVAAHAKSKEDRKRMALEVSAKIKESVYLVGA</sequence>
<organism evidence="1 2">
    <name type="scientific">Thanatephorus cucumeris (strain AG1-IB / isolate 7/3/14)</name>
    <name type="common">Lettuce bottom rot fungus</name>
    <name type="synonym">Rhizoctonia solani</name>
    <dbReference type="NCBI Taxonomy" id="1108050"/>
    <lineage>
        <taxon>Eukaryota</taxon>
        <taxon>Fungi</taxon>
        <taxon>Dikarya</taxon>
        <taxon>Basidiomycota</taxon>
        <taxon>Agaricomycotina</taxon>
        <taxon>Agaricomycetes</taxon>
        <taxon>Cantharellales</taxon>
        <taxon>Ceratobasidiaceae</taxon>
        <taxon>Rhizoctonia</taxon>
        <taxon>Rhizoctonia solani AG-1</taxon>
    </lineage>
</organism>
<dbReference type="OrthoDB" id="3209571at2759"/>
<name>A0A0B7G0V3_THACB</name>
<dbReference type="Proteomes" id="UP000059188">
    <property type="component" value="Unassembled WGS sequence"/>
</dbReference>
<proteinExistence type="predicted"/>
<dbReference type="EMBL" id="LN679185">
    <property type="protein sequence ID" value="CEL63555.1"/>
    <property type="molecule type" value="Genomic_DNA"/>
</dbReference>
<keyword evidence="2" id="KW-1185">Reference proteome</keyword>
<evidence type="ECO:0000313" key="1">
    <source>
        <dbReference type="EMBL" id="CEL63555.1"/>
    </source>
</evidence>
<gene>
    <name evidence="1" type="ORF">RSOLAG1IB_10852</name>
</gene>
<dbReference type="AlphaFoldDB" id="A0A0B7G0V3"/>